<sequence length="392" mass="44536">MDNDARASSSALDVKQARKQVRKRTDKVAYSLPSHKKSKFAISTPHAPALEPALNPLARALFLFDLSLIRRVYAFHDKQRHSEDESHKIEANRWIEEYIEIKHQWKNIELGQGQFTQSYMEDRYFIPFWTEGLRIVKDALRDNRTSTNAIEKRSVFTRILTEYEKLACSLQEKLIDASRQGLLEKGVIISIQDRWVKLEEVLRWYYDSRNALRDEDSAYELPIAPTWAEVRCLVEESAQQASNVSLARKDVVGVSTNSTRTNKAILILGLRIDIAFVLWLILFICIVVSIALFALGYACSPHSKGTTSDADFWFLTQAAVMQCLGLCISALREGKNMTTPVVRWALLAVVAAICSLTAIPLYLVAPTEWSSFLSLTATATQTFMVLQHFLSR</sequence>
<name>A0A9P9IH95_9PLEO</name>
<dbReference type="EMBL" id="JAGMWT010000011">
    <property type="protein sequence ID" value="KAH7119987.1"/>
    <property type="molecule type" value="Genomic_DNA"/>
</dbReference>
<evidence type="ECO:0000256" key="1">
    <source>
        <dbReference type="SAM" id="MobiDB-lite"/>
    </source>
</evidence>
<evidence type="ECO:0000256" key="2">
    <source>
        <dbReference type="SAM" id="Phobius"/>
    </source>
</evidence>
<feature type="compositionally biased region" description="Polar residues" evidence="1">
    <location>
        <begin position="1"/>
        <end position="11"/>
    </location>
</feature>
<feature type="transmembrane region" description="Helical" evidence="2">
    <location>
        <begin position="344"/>
        <end position="363"/>
    </location>
</feature>
<dbReference type="Proteomes" id="UP000700596">
    <property type="component" value="Unassembled WGS sequence"/>
</dbReference>
<keyword evidence="4" id="KW-1185">Reference proteome</keyword>
<keyword evidence="2" id="KW-0472">Membrane</keyword>
<dbReference type="OrthoDB" id="3560543at2759"/>
<keyword evidence="2" id="KW-0812">Transmembrane</keyword>
<evidence type="ECO:0000313" key="4">
    <source>
        <dbReference type="Proteomes" id="UP000700596"/>
    </source>
</evidence>
<accession>A0A9P9IH95</accession>
<proteinExistence type="predicted"/>
<gene>
    <name evidence="3" type="ORF">B0J11DRAFT_535000</name>
</gene>
<feature type="transmembrane region" description="Helical" evidence="2">
    <location>
        <begin position="276"/>
        <end position="298"/>
    </location>
</feature>
<protein>
    <submittedName>
        <fullName evidence="3">Uncharacterized protein</fullName>
    </submittedName>
</protein>
<organism evidence="3 4">
    <name type="scientific">Dendryphion nanum</name>
    <dbReference type="NCBI Taxonomy" id="256645"/>
    <lineage>
        <taxon>Eukaryota</taxon>
        <taxon>Fungi</taxon>
        <taxon>Dikarya</taxon>
        <taxon>Ascomycota</taxon>
        <taxon>Pezizomycotina</taxon>
        <taxon>Dothideomycetes</taxon>
        <taxon>Pleosporomycetidae</taxon>
        <taxon>Pleosporales</taxon>
        <taxon>Torulaceae</taxon>
        <taxon>Dendryphion</taxon>
    </lineage>
</organism>
<keyword evidence="2" id="KW-1133">Transmembrane helix</keyword>
<feature type="transmembrane region" description="Helical" evidence="2">
    <location>
        <begin position="310"/>
        <end position="332"/>
    </location>
</feature>
<comment type="caution">
    <text evidence="3">The sequence shown here is derived from an EMBL/GenBank/DDBJ whole genome shotgun (WGS) entry which is preliminary data.</text>
</comment>
<feature type="region of interest" description="Disordered" evidence="1">
    <location>
        <begin position="1"/>
        <end position="26"/>
    </location>
</feature>
<reference evidence="3" key="1">
    <citation type="journal article" date="2021" name="Nat. Commun.">
        <title>Genetic determinants of endophytism in the Arabidopsis root mycobiome.</title>
        <authorList>
            <person name="Mesny F."/>
            <person name="Miyauchi S."/>
            <person name="Thiergart T."/>
            <person name="Pickel B."/>
            <person name="Atanasova L."/>
            <person name="Karlsson M."/>
            <person name="Huettel B."/>
            <person name="Barry K.W."/>
            <person name="Haridas S."/>
            <person name="Chen C."/>
            <person name="Bauer D."/>
            <person name="Andreopoulos W."/>
            <person name="Pangilinan J."/>
            <person name="LaButti K."/>
            <person name="Riley R."/>
            <person name="Lipzen A."/>
            <person name="Clum A."/>
            <person name="Drula E."/>
            <person name="Henrissat B."/>
            <person name="Kohler A."/>
            <person name="Grigoriev I.V."/>
            <person name="Martin F.M."/>
            <person name="Hacquard S."/>
        </authorList>
    </citation>
    <scope>NUCLEOTIDE SEQUENCE</scope>
    <source>
        <strain evidence="3">MPI-CAGE-CH-0243</strain>
    </source>
</reference>
<evidence type="ECO:0000313" key="3">
    <source>
        <dbReference type="EMBL" id="KAH7119987.1"/>
    </source>
</evidence>
<dbReference type="AlphaFoldDB" id="A0A9P9IH95"/>